<dbReference type="PANTHER" id="PTHR36836">
    <property type="entry name" value="COLANIC ACID BIOSYNTHESIS PROTEIN WCAK"/>
    <property type="match status" value="1"/>
</dbReference>
<dbReference type="GO" id="GO:0016740">
    <property type="term" value="F:transferase activity"/>
    <property type="evidence" value="ECO:0007669"/>
    <property type="project" value="UniProtKB-KW"/>
</dbReference>
<dbReference type="InterPro" id="IPR007345">
    <property type="entry name" value="Polysacch_pyruvyl_Trfase"/>
</dbReference>
<evidence type="ECO:0000313" key="2">
    <source>
        <dbReference type="EMBL" id="SMP69958.1"/>
    </source>
</evidence>
<evidence type="ECO:0000313" key="3">
    <source>
        <dbReference type="Proteomes" id="UP001157910"/>
    </source>
</evidence>
<proteinExistence type="predicted"/>
<comment type="caution">
    <text evidence="2">The sequence shown here is derived from an EMBL/GenBank/DDBJ whole genome shotgun (WGS) entry which is preliminary data.</text>
</comment>
<feature type="domain" description="Polysaccharide pyruvyl transferase" evidence="1">
    <location>
        <begin position="74"/>
        <end position="290"/>
    </location>
</feature>
<protein>
    <submittedName>
        <fullName evidence="2">Polysaccharide pyruvyl transferase family protein WcaK</fullName>
    </submittedName>
</protein>
<reference evidence="2 3" key="1">
    <citation type="submission" date="2017-05" db="EMBL/GenBank/DDBJ databases">
        <authorList>
            <person name="Varghese N."/>
            <person name="Submissions S."/>
        </authorList>
    </citation>
    <scope>NUCLEOTIDE SEQUENCE [LARGE SCALE GENOMIC DNA]</scope>
    <source>
        <strain evidence="2 3">SM16</strain>
    </source>
</reference>
<dbReference type="Pfam" id="PF04230">
    <property type="entry name" value="PS_pyruv_trans"/>
    <property type="match status" value="1"/>
</dbReference>
<sequence>MARRLVFVCGDLHNLGDLKLLLQNLALSCGAGGLVRRWAALPPEIERQVAAAGGELIAGRRILGCARRCYGAEIVFGGGQLVRDNVSCAALFGLWLAVISARLGGGRLTTRGLGISRIRSAHHRFWWRRILGAAKTIHVRDTASTENLKALLPNKDCAVHADMVLLETGTGPAVEAPPRAQAWLVIAPCADGSEGRSFEGAATDAIVRAAVTALPGVHVVIACHDPRAHMDKAVAARLVSRWSDLKIGVHDGYDLEALFRLYRNAALVITNRLHALIFAILADAPVIAVDDGTAKVRSVADPFAVPVRARDDTGDARAQVQQALAYDRAARQSVREEMARRAAGNLTV</sequence>
<name>A0ABY1QI15_9SPHN</name>
<gene>
    <name evidence="2" type="ORF">SAMN06296065_105210</name>
</gene>
<dbReference type="PANTHER" id="PTHR36836:SF1">
    <property type="entry name" value="COLANIC ACID BIOSYNTHESIS PROTEIN WCAK"/>
    <property type="match status" value="1"/>
</dbReference>
<dbReference type="Proteomes" id="UP001157910">
    <property type="component" value="Unassembled WGS sequence"/>
</dbReference>
<evidence type="ECO:0000259" key="1">
    <source>
        <dbReference type="Pfam" id="PF04230"/>
    </source>
</evidence>
<keyword evidence="2" id="KW-0808">Transferase</keyword>
<accession>A0ABY1QI15</accession>
<keyword evidence="3" id="KW-1185">Reference proteome</keyword>
<dbReference type="RefSeq" id="WP_283406180.1">
    <property type="nucleotide sequence ID" value="NZ_FXUI01000005.1"/>
</dbReference>
<dbReference type="EMBL" id="FXUI01000005">
    <property type="protein sequence ID" value="SMP69958.1"/>
    <property type="molecule type" value="Genomic_DNA"/>
</dbReference>
<organism evidence="2 3">
    <name type="scientific">Novosphingobium panipatense</name>
    <dbReference type="NCBI Taxonomy" id="428991"/>
    <lineage>
        <taxon>Bacteria</taxon>
        <taxon>Pseudomonadati</taxon>
        <taxon>Pseudomonadota</taxon>
        <taxon>Alphaproteobacteria</taxon>
        <taxon>Sphingomonadales</taxon>
        <taxon>Sphingomonadaceae</taxon>
        <taxon>Novosphingobium</taxon>
    </lineage>
</organism>